<dbReference type="InterPro" id="IPR044925">
    <property type="entry name" value="His-Me_finger_sf"/>
</dbReference>
<evidence type="ECO:0008006" key="2">
    <source>
        <dbReference type="Google" id="ProtNLM"/>
    </source>
</evidence>
<dbReference type="PANTHER" id="PTHR31511:SF12">
    <property type="entry name" value="RHO TERMINATION FACTOR N-TERMINAL DOMAIN-CONTAINING PROTEIN"/>
    <property type="match status" value="1"/>
</dbReference>
<dbReference type="HOGENOM" id="CLU_609945_0_0_1"/>
<dbReference type="SUPFAM" id="SSF54060">
    <property type="entry name" value="His-Me finger endonucleases"/>
    <property type="match status" value="1"/>
</dbReference>
<dbReference type="InterPro" id="IPR043502">
    <property type="entry name" value="DNA/RNA_pol_sf"/>
</dbReference>
<accession>U9TYV2</accession>
<dbReference type="EMBL" id="KI284030">
    <property type="protein sequence ID" value="ESA13305.1"/>
    <property type="molecule type" value="Genomic_DNA"/>
</dbReference>
<reference evidence="1" key="1">
    <citation type="submission" date="2013-07" db="EMBL/GenBank/DDBJ databases">
        <title>The genome of an arbuscular mycorrhizal fungus provides insights into the evolution of the oldest plant symbiosis.</title>
        <authorList>
            <consortium name="DOE Joint Genome Institute"/>
            <person name="Tisserant E."/>
            <person name="Malbreil M."/>
            <person name="Kuo A."/>
            <person name="Kohler A."/>
            <person name="Symeonidi A."/>
            <person name="Balestrini R."/>
            <person name="Charron P."/>
            <person name="Duensing N."/>
            <person name="Frei-dit-Frey N."/>
            <person name="Gianinazzi-Pearson V."/>
            <person name="Gilbert B."/>
            <person name="Handa Y."/>
            <person name="Hijri M."/>
            <person name="Kaul R."/>
            <person name="Kawaguchi M."/>
            <person name="Krajinski F."/>
            <person name="Lammers P."/>
            <person name="Lapierre D."/>
            <person name="Masclaux F.G."/>
            <person name="Murat C."/>
            <person name="Morin E."/>
            <person name="Ndikumana S."/>
            <person name="Pagni M."/>
            <person name="Petitpierre D."/>
            <person name="Requena N."/>
            <person name="Rosikiewicz P."/>
            <person name="Riley R."/>
            <person name="Saito K."/>
            <person name="San Clemente H."/>
            <person name="Shapiro H."/>
            <person name="van Tuinen D."/>
            <person name="Becard G."/>
            <person name="Bonfante P."/>
            <person name="Paszkowski U."/>
            <person name="Shachar-Hill Y."/>
            <person name="Young J.P."/>
            <person name="Sanders I.R."/>
            <person name="Henrissat B."/>
            <person name="Rensing S.A."/>
            <person name="Grigoriev I.V."/>
            <person name="Corradi N."/>
            <person name="Roux C."/>
            <person name="Martin F."/>
        </authorList>
    </citation>
    <scope>NUCLEOTIDE SEQUENCE</scope>
    <source>
        <strain evidence="1">DAOM 197198</strain>
    </source>
</reference>
<dbReference type="eggNOG" id="ENOG502QT5H">
    <property type="taxonomic scope" value="Eukaryota"/>
</dbReference>
<gene>
    <name evidence="1" type="ORF">GLOINDRAFT_26175</name>
</gene>
<protein>
    <recommendedName>
        <fullName evidence="2">DNA-directed DNA polymerase</fullName>
    </recommendedName>
</protein>
<organism evidence="1">
    <name type="scientific">Rhizophagus irregularis (strain DAOM 181602 / DAOM 197198 / MUCL 43194)</name>
    <name type="common">Arbuscular mycorrhizal fungus</name>
    <name type="synonym">Glomus intraradices</name>
    <dbReference type="NCBI Taxonomy" id="747089"/>
    <lineage>
        <taxon>Eukaryota</taxon>
        <taxon>Fungi</taxon>
        <taxon>Fungi incertae sedis</taxon>
        <taxon>Mucoromycota</taxon>
        <taxon>Glomeromycotina</taxon>
        <taxon>Glomeromycetes</taxon>
        <taxon>Glomerales</taxon>
        <taxon>Glomeraceae</taxon>
        <taxon>Rhizophagus</taxon>
    </lineage>
</organism>
<dbReference type="AlphaFoldDB" id="U9TYV2"/>
<dbReference type="PANTHER" id="PTHR31511">
    <property type="entry name" value="PROTEIN CBG23764"/>
    <property type="match status" value="1"/>
</dbReference>
<dbReference type="SUPFAM" id="SSF56672">
    <property type="entry name" value="DNA/RNA polymerases"/>
    <property type="match status" value="1"/>
</dbReference>
<sequence>MKLRADINDNRVRDHDHFTGKYRGPAHRGCNLQLQIKPDEIKIPLIYHEKVANNLRGQEKIPEQLANARQTKFCENGCKKCKDDLKEIDDCEHEKIYTISQKQYDHAQTVWEKAECKTFGDYPLLYLITDVLILADSIQRFRKTMKEVSGLDPLNYITLPSFAFDMAKNMTKVKLKLFHKGQEDMHEFMPIIYTDGYVTIFTNRWLDLNNLPDIRSISPTAKRGSAWEVKLRYLENLHPAHSDYLLCPERRIVKQNELSPYQNNDLIDKLSGGKFAETEKLVATLETKDRYIIHYRNLQQCLELGMELEHVYRVLEFDQSPWLELYITANTIRRRDAKNAFEKDLWKLMNNAVFGKTMEDVRHRTRVDLVRPIGEEHRLRKMLADLVLVGRKIFHGSKSQSMDQAKLCYTDTDSLIIEIENDADMIEDADLYDFSDYPEEHPLLEKLPG</sequence>
<evidence type="ECO:0000313" key="1">
    <source>
        <dbReference type="EMBL" id="ESA13305.1"/>
    </source>
</evidence>
<proteinExistence type="predicted"/>
<name>U9TYV2_RHIID</name>